<dbReference type="AlphaFoldDB" id="A0A382MP21"/>
<reference evidence="1" key="1">
    <citation type="submission" date="2018-05" db="EMBL/GenBank/DDBJ databases">
        <authorList>
            <person name="Lanie J.A."/>
            <person name="Ng W.-L."/>
            <person name="Kazmierczak K.M."/>
            <person name="Andrzejewski T.M."/>
            <person name="Davidsen T.M."/>
            <person name="Wayne K.J."/>
            <person name="Tettelin H."/>
            <person name="Glass J.I."/>
            <person name="Rusch D."/>
            <person name="Podicherti R."/>
            <person name="Tsui H.-C.T."/>
            <person name="Winkler M.E."/>
        </authorList>
    </citation>
    <scope>NUCLEOTIDE SEQUENCE</scope>
</reference>
<dbReference type="EMBL" id="UINC01094120">
    <property type="protein sequence ID" value="SVC49081.1"/>
    <property type="molecule type" value="Genomic_DNA"/>
</dbReference>
<organism evidence="1">
    <name type="scientific">marine metagenome</name>
    <dbReference type="NCBI Taxonomy" id="408172"/>
    <lineage>
        <taxon>unclassified sequences</taxon>
        <taxon>metagenomes</taxon>
        <taxon>ecological metagenomes</taxon>
    </lineage>
</organism>
<gene>
    <name evidence="1" type="ORF">METZ01_LOCUS301935</name>
</gene>
<name>A0A382MP21_9ZZZZ</name>
<sequence length="53" mass="5720">MYRCSKFLGIVVMLSRFAAQFLGRPSSGPKGTSAGIALTRLETGATVTKSRWI</sequence>
<evidence type="ECO:0000313" key="1">
    <source>
        <dbReference type="EMBL" id="SVC49081.1"/>
    </source>
</evidence>
<accession>A0A382MP21</accession>
<protein>
    <submittedName>
        <fullName evidence="1">Uncharacterized protein</fullName>
    </submittedName>
</protein>
<proteinExistence type="predicted"/>